<feature type="transmembrane region" description="Helical" evidence="1">
    <location>
        <begin position="126"/>
        <end position="158"/>
    </location>
</feature>
<keyword evidence="1" id="KW-0812">Transmembrane</keyword>
<feature type="transmembrane region" description="Helical" evidence="1">
    <location>
        <begin position="170"/>
        <end position="191"/>
    </location>
</feature>
<keyword evidence="1" id="KW-0472">Membrane</keyword>
<reference evidence="2" key="1">
    <citation type="submission" date="2023-12" db="EMBL/GenBank/DDBJ databases">
        <title>Fervidustalea candida gen. nov., sp. nov., a novel member of the family Paenibacillaceae isolated from a geothermal area.</title>
        <authorList>
            <person name="Li W.-J."/>
            <person name="Jiao J.-Y."/>
            <person name="Chen Y."/>
        </authorList>
    </citation>
    <scope>NUCLEOTIDE SEQUENCE</scope>
    <source>
        <strain evidence="2">SYSU GA230002</strain>
    </source>
</reference>
<sequence>MYGNEAENASARITHPFWVIVEKESADFISSWRSIILIGILALTCIGSLYTAISNIRSAAPGNNDLNSFVFLKLFTVSDGTMPAFITFVSFLGPLIGIGLGFDAVNSERNKGTLSRIMSQPIHRDYVLNAKFTAAILVIGIMFLGLGFMVMGLGLIAIGIPPAPEEFLRMLFFLILSIFYVAFWLNLSILFSVRFRQPATSALSSIAIWLFFTVFYPMIVNLIANAMAPANTADVQQVISYEQFIQFLMRLSPSQLFQEATSTLLIPSIRSLGPLTVEQAYGAIPSPLPLSQSLLLVWPQLTGLIAATLICFAVSYAWFMRQEIRSR</sequence>
<dbReference type="PANTHER" id="PTHR43471:SF14">
    <property type="entry name" value="ABC-2 TYPE TRANSPORT SYSTEM PERMEASE PROTEIN"/>
    <property type="match status" value="1"/>
</dbReference>
<accession>A0ABU5ZES4</accession>
<protein>
    <submittedName>
        <fullName evidence="2">ABC transporter permease subunit</fullName>
    </submittedName>
</protein>
<dbReference type="Proteomes" id="UP001310386">
    <property type="component" value="Unassembled WGS sequence"/>
</dbReference>
<feature type="transmembrane region" description="Helical" evidence="1">
    <location>
        <begin position="84"/>
        <end position="105"/>
    </location>
</feature>
<keyword evidence="3" id="KW-1185">Reference proteome</keyword>
<feature type="transmembrane region" description="Helical" evidence="1">
    <location>
        <begin position="297"/>
        <end position="319"/>
    </location>
</feature>
<comment type="caution">
    <text evidence="2">The sequence shown here is derived from an EMBL/GenBank/DDBJ whole genome shotgun (WGS) entry which is preliminary data.</text>
</comment>
<feature type="transmembrane region" description="Helical" evidence="1">
    <location>
        <begin position="203"/>
        <end position="224"/>
    </location>
</feature>
<name>A0ABU5ZES4_9BACL</name>
<proteinExistence type="predicted"/>
<dbReference type="Pfam" id="PF12679">
    <property type="entry name" value="ABC2_membrane_2"/>
    <property type="match status" value="1"/>
</dbReference>
<dbReference type="PANTHER" id="PTHR43471">
    <property type="entry name" value="ABC TRANSPORTER PERMEASE"/>
    <property type="match status" value="1"/>
</dbReference>
<organism evidence="2 3">
    <name type="scientific">Ferviditalea candida</name>
    <dbReference type="NCBI Taxonomy" id="3108399"/>
    <lineage>
        <taxon>Bacteria</taxon>
        <taxon>Bacillati</taxon>
        <taxon>Bacillota</taxon>
        <taxon>Bacilli</taxon>
        <taxon>Bacillales</taxon>
        <taxon>Paenibacillaceae</taxon>
        <taxon>Ferviditalea</taxon>
    </lineage>
</organism>
<dbReference type="EMBL" id="JAYJLD010000005">
    <property type="protein sequence ID" value="MEB3101008.1"/>
    <property type="molecule type" value="Genomic_DNA"/>
</dbReference>
<evidence type="ECO:0000313" key="3">
    <source>
        <dbReference type="Proteomes" id="UP001310386"/>
    </source>
</evidence>
<evidence type="ECO:0000313" key="2">
    <source>
        <dbReference type="EMBL" id="MEB3101008.1"/>
    </source>
</evidence>
<gene>
    <name evidence="2" type="ORF">VF724_04960</name>
</gene>
<feature type="transmembrane region" description="Helical" evidence="1">
    <location>
        <begin position="35"/>
        <end position="53"/>
    </location>
</feature>
<keyword evidence="1" id="KW-1133">Transmembrane helix</keyword>
<evidence type="ECO:0000256" key="1">
    <source>
        <dbReference type="SAM" id="Phobius"/>
    </source>
</evidence>